<proteinExistence type="predicted"/>
<protein>
    <submittedName>
        <fullName evidence="1">Uncharacterized protein</fullName>
    </submittedName>
</protein>
<sequence length="125" mass="14228">MCHSITRTLCRVCEKQIGEPQIAQIPCLPPTVRAAWWSGAGHMEQHRVGSGGSGYNRDYRDIASAGPRPQQDLDIAALARELFWCGRSDGDEVKRDRENTSFDESRVKQFFREYGHVNNIDLQTY</sequence>
<gene>
    <name evidence="1" type="ORF">B0T24DRAFT_684084</name>
</gene>
<dbReference type="AlphaFoldDB" id="A0AAE0MYL2"/>
<dbReference type="Proteomes" id="UP001287356">
    <property type="component" value="Unassembled WGS sequence"/>
</dbReference>
<organism evidence="1 2">
    <name type="scientific">Lasiosphaeria ovina</name>
    <dbReference type="NCBI Taxonomy" id="92902"/>
    <lineage>
        <taxon>Eukaryota</taxon>
        <taxon>Fungi</taxon>
        <taxon>Dikarya</taxon>
        <taxon>Ascomycota</taxon>
        <taxon>Pezizomycotina</taxon>
        <taxon>Sordariomycetes</taxon>
        <taxon>Sordariomycetidae</taxon>
        <taxon>Sordariales</taxon>
        <taxon>Lasiosphaeriaceae</taxon>
        <taxon>Lasiosphaeria</taxon>
    </lineage>
</organism>
<name>A0AAE0MYL2_9PEZI</name>
<evidence type="ECO:0000313" key="2">
    <source>
        <dbReference type="Proteomes" id="UP001287356"/>
    </source>
</evidence>
<comment type="caution">
    <text evidence="1">The sequence shown here is derived from an EMBL/GenBank/DDBJ whole genome shotgun (WGS) entry which is preliminary data.</text>
</comment>
<keyword evidence="2" id="KW-1185">Reference proteome</keyword>
<accession>A0AAE0MYL2</accession>
<evidence type="ECO:0000313" key="1">
    <source>
        <dbReference type="EMBL" id="KAK3361851.1"/>
    </source>
</evidence>
<dbReference type="EMBL" id="JAULSN010000010">
    <property type="protein sequence ID" value="KAK3361851.1"/>
    <property type="molecule type" value="Genomic_DNA"/>
</dbReference>
<reference evidence="1" key="2">
    <citation type="submission" date="2023-06" db="EMBL/GenBank/DDBJ databases">
        <authorList>
            <consortium name="Lawrence Berkeley National Laboratory"/>
            <person name="Haridas S."/>
            <person name="Hensen N."/>
            <person name="Bonometti L."/>
            <person name="Westerberg I."/>
            <person name="Brannstrom I.O."/>
            <person name="Guillou S."/>
            <person name="Cros-Aarteil S."/>
            <person name="Calhoun S."/>
            <person name="Kuo A."/>
            <person name="Mondo S."/>
            <person name="Pangilinan J."/>
            <person name="Riley R."/>
            <person name="Labutti K."/>
            <person name="Andreopoulos B."/>
            <person name="Lipzen A."/>
            <person name="Chen C."/>
            <person name="Yanf M."/>
            <person name="Daum C."/>
            <person name="Ng V."/>
            <person name="Clum A."/>
            <person name="Steindorff A."/>
            <person name="Ohm R."/>
            <person name="Martin F."/>
            <person name="Silar P."/>
            <person name="Natvig D."/>
            <person name="Lalanne C."/>
            <person name="Gautier V."/>
            <person name="Ament-Velasquez S.L."/>
            <person name="Kruys A."/>
            <person name="Hutchinson M.I."/>
            <person name="Powell A.J."/>
            <person name="Barry K."/>
            <person name="Miller A.N."/>
            <person name="Grigoriev I.V."/>
            <person name="Debuchy R."/>
            <person name="Gladieux P."/>
            <person name="Thoren M.H."/>
            <person name="Johannesson H."/>
        </authorList>
    </citation>
    <scope>NUCLEOTIDE SEQUENCE</scope>
    <source>
        <strain evidence="1">CBS 958.72</strain>
    </source>
</reference>
<reference evidence="1" key="1">
    <citation type="journal article" date="2023" name="Mol. Phylogenet. Evol.">
        <title>Genome-scale phylogeny and comparative genomics of the fungal order Sordariales.</title>
        <authorList>
            <person name="Hensen N."/>
            <person name="Bonometti L."/>
            <person name="Westerberg I."/>
            <person name="Brannstrom I.O."/>
            <person name="Guillou S."/>
            <person name="Cros-Aarteil S."/>
            <person name="Calhoun S."/>
            <person name="Haridas S."/>
            <person name="Kuo A."/>
            <person name="Mondo S."/>
            <person name="Pangilinan J."/>
            <person name="Riley R."/>
            <person name="LaButti K."/>
            <person name="Andreopoulos B."/>
            <person name="Lipzen A."/>
            <person name="Chen C."/>
            <person name="Yan M."/>
            <person name="Daum C."/>
            <person name="Ng V."/>
            <person name="Clum A."/>
            <person name="Steindorff A."/>
            <person name="Ohm R.A."/>
            <person name="Martin F."/>
            <person name="Silar P."/>
            <person name="Natvig D.O."/>
            <person name="Lalanne C."/>
            <person name="Gautier V."/>
            <person name="Ament-Velasquez S.L."/>
            <person name="Kruys A."/>
            <person name="Hutchinson M.I."/>
            <person name="Powell A.J."/>
            <person name="Barry K."/>
            <person name="Miller A.N."/>
            <person name="Grigoriev I.V."/>
            <person name="Debuchy R."/>
            <person name="Gladieux P."/>
            <person name="Hiltunen Thoren M."/>
            <person name="Johannesson H."/>
        </authorList>
    </citation>
    <scope>NUCLEOTIDE SEQUENCE</scope>
    <source>
        <strain evidence="1">CBS 958.72</strain>
    </source>
</reference>